<dbReference type="RefSeq" id="WP_078768047.1">
    <property type="nucleotide sequence ID" value="NZ_FUWW01000004.1"/>
</dbReference>
<gene>
    <name evidence="4" type="ORF">SAMN02745114_00546</name>
</gene>
<proteinExistence type="predicted"/>
<dbReference type="PANTHER" id="PTHR21180:SF32">
    <property type="entry name" value="ENDONUCLEASE_EXONUCLEASE_PHOSPHATASE FAMILY DOMAIN-CONTAINING PROTEIN 1"/>
    <property type="match status" value="1"/>
</dbReference>
<evidence type="ECO:0000313" key="5">
    <source>
        <dbReference type="Proteomes" id="UP000190657"/>
    </source>
</evidence>
<feature type="compositionally biased region" description="Polar residues" evidence="1">
    <location>
        <begin position="44"/>
        <end position="57"/>
    </location>
</feature>
<dbReference type="InterPro" id="IPR010994">
    <property type="entry name" value="RuvA_2-like"/>
</dbReference>
<dbReference type="Gene3D" id="1.10.150.320">
    <property type="entry name" value="Photosystem II 12 kDa extrinsic protein"/>
    <property type="match status" value="1"/>
</dbReference>
<dbReference type="SMART" id="SM00278">
    <property type="entry name" value="HhH1"/>
    <property type="match status" value="2"/>
</dbReference>
<dbReference type="GO" id="GO:0006281">
    <property type="term" value="P:DNA repair"/>
    <property type="evidence" value="ECO:0007669"/>
    <property type="project" value="InterPro"/>
</dbReference>
<dbReference type="GO" id="GO:0015628">
    <property type="term" value="P:protein secretion by the type II secretion system"/>
    <property type="evidence" value="ECO:0007669"/>
    <property type="project" value="TreeGrafter"/>
</dbReference>
<dbReference type="InterPro" id="IPR004509">
    <property type="entry name" value="Competence_ComEA_HhH"/>
</dbReference>
<accession>A0A1T4KN25</accession>
<dbReference type="InterPro" id="IPR003583">
    <property type="entry name" value="Hlx-hairpin-Hlx_DNA-bd_motif"/>
</dbReference>
<feature type="domain" description="Helix-hairpin-helix DNA-binding motif class 1" evidence="3">
    <location>
        <begin position="115"/>
        <end position="134"/>
    </location>
</feature>
<evidence type="ECO:0000259" key="3">
    <source>
        <dbReference type="SMART" id="SM00278"/>
    </source>
</evidence>
<feature type="domain" description="Helix-hairpin-helix DNA-binding motif class 1" evidence="3">
    <location>
        <begin position="85"/>
        <end position="104"/>
    </location>
</feature>
<dbReference type="OrthoDB" id="9790239at2"/>
<dbReference type="PANTHER" id="PTHR21180">
    <property type="entry name" value="ENDONUCLEASE/EXONUCLEASE/PHOSPHATASE FAMILY DOMAIN-CONTAINING PROTEIN 1"/>
    <property type="match status" value="1"/>
</dbReference>
<dbReference type="GO" id="GO:0003677">
    <property type="term" value="F:DNA binding"/>
    <property type="evidence" value="ECO:0007669"/>
    <property type="project" value="InterPro"/>
</dbReference>
<dbReference type="AlphaFoldDB" id="A0A1T4KN25"/>
<keyword evidence="2" id="KW-0472">Membrane</keyword>
<keyword evidence="2" id="KW-0812">Transmembrane</keyword>
<dbReference type="EMBL" id="FUWW01000004">
    <property type="protein sequence ID" value="SJZ43787.1"/>
    <property type="molecule type" value="Genomic_DNA"/>
</dbReference>
<dbReference type="STRING" id="290054.SAMN02745114_00546"/>
<evidence type="ECO:0000313" key="4">
    <source>
        <dbReference type="EMBL" id="SJZ43787.1"/>
    </source>
</evidence>
<dbReference type="Pfam" id="PF12836">
    <property type="entry name" value="HHH_3"/>
    <property type="match status" value="1"/>
</dbReference>
<dbReference type="SUPFAM" id="SSF47781">
    <property type="entry name" value="RuvA domain 2-like"/>
    <property type="match status" value="1"/>
</dbReference>
<dbReference type="Proteomes" id="UP000190657">
    <property type="component" value="Unassembled WGS sequence"/>
</dbReference>
<organism evidence="4 5">
    <name type="scientific">Eubacterium coprostanoligenes</name>
    <dbReference type="NCBI Taxonomy" id="290054"/>
    <lineage>
        <taxon>Bacteria</taxon>
        <taxon>Bacillati</taxon>
        <taxon>Bacillota</taxon>
        <taxon>Clostridia</taxon>
        <taxon>Eubacteriales</taxon>
        <taxon>Eubacteriaceae</taxon>
        <taxon>Eubacterium</taxon>
    </lineage>
</organism>
<dbReference type="InterPro" id="IPR051675">
    <property type="entry name" value="Endo/Exo/Phosphatase_dom_1"/>
</dbReference>
<dbReference type="NCBIfam" id="TIGR00426">
    <property type="entry name" value="competence protein ComEA helix-hairpin-helix repeat region"/>
    <property type="match status" value="1"/>
</dbReference>
<evidence type="ECO:0000256" key="2">
    <source>
        <dbReference type="SAM" id="Phobius"/>
    </source>
</evidence>
<keyword evidence="2" id="KW-1133">Transmembrane helix</keyword>
<keyword evidence="5" id="KW-1185">Reference proteome</keyword>
<feature type="region of interest" description="Disordered" evidence="1">
    <location>
        <begin position="44"/>
        <end position="69"/>
    </location>
</feature>
<sequence length="137" mass="14814">MNAKQQAMFMIGVALFVMAGILIYVSQSSPGVYTETATVQQEVASQKASESVNSKTVASDEETTSAPKTEKTVTYPINLNTATVDELVTIRGIGESRASAIIEYREYLGGYTSVEQIKEIRGIGESTYSKLAPYLTV</sequence>
<reference evidence="4 5" key="1">
    <citation type="submission" date="2017-02" db="EMBL/GenBank/DDBJ databases">
        <authorList>
            <person name="Peterson S.W."/>
        </authorList>
    </citation>
    <scope>NUCLEOTIDE SEQUENCE [LARGE SCALE GENOMIC DNA]</scope>
    <source>
        <strain evidence="4 5">ATCC 51222</strain>
    </source>
</reference>
<protein>
    <submittedName>
        <fullName evidence="4">ComEA protein</fullName>
    </submittedName>
</protein>
<feature type="transmembrane region" description="Helical" evidence="2">
    <location>
        <begin position="7"/>
        <end position="25"/>
    </location>
</feature>
<dbReference type="GO" id="GO:0015627">
    <property type="term" value="C:type II protein secretion system complex"/>
    <property type="evidence" value="ECO:0007669"/>
    <property type="project" value="TreeGrafter"/>
</dbReference>
<evidence type="ECO:0000256" key="1">
    <source>
        <dbReference type="SAM" id="MobiDB-lite"/>
    </source>
</evidence>
<name>A0A1T4KN25_9FIRM</name>